<dbReference type="STRING" id="5364.A0A5C3NFI4"/>
<feature type="compositionally biased region" description="Basic and acidic residues" evidence="7">
    <location>
        <begin position="1349"/>
        <end position="1358"/>
    </location>
</feature>
<dbReference type="Gene3D" id="1.25.10.10">
    <property type="entry name" value="Leucine-rich Repeat Variant"/>
    <property type="match status" value="2"/>
</dbReference>
<comment type="subcellular location">
    <subcellularLocation>
        <location evidence="1">Cytoplasm</location>
        <location evidence="1">Cytoskeleton</location>
        <location evidence="1">Spindle</location>
    </subcellularLocation>
</comment>
<name>A0A5C3NFI4_9AGAM</name>
<feature type="compositionally biased region" description="Polar residues" evidence="7">
    <location>
        <begin position="715"/>
        <end position="728"/>
    </location>
</feature>
<dbReference type="SMART" id="SM01349">
    <property type="entry name" value="TOG"/>
    <property type="match status" value="2"/>
</dbReference>
<feature type="region of interest" description="Disordered" evidence="7">
    <location>
        <begin position="645"/>
        <end position="769"/>
    </location>
</feature>
<keyword evidence="3" id="KW-0132">Cell division</keyword>
<accession>A0A5C3NFI4</accession>
<keyword evidence="6" id="KW-0175">Coiled coil</keyword>
<feature type="region of interest" description="Disordered" evidence="7">
    <location>
        <begin position="1344"/>
        <end position="1368"/>
    </location>
</feature>
<evidence type="ECO:0000313" key="10">
    <source>
        <dbReference type="Proteomes" id="UP000305948"/>
    </source>
</evidence>
<dbReference type="PANTHER" id="PTHR21567">
    <property type="entry name" value="CLASP"/>
    <property type="match status" value="1"/>
</dbReference>
<feature type="compositionally biased region" description="Polar residues" evidence="7">
    <location>
        <begin position="910"/>
        <end position="927"/>
    </location>
</feature>
<dbReference type="InterPro" id="IPR011989">
    <property type="entry name" value="ARM-like"/>
</dbReference>
<dbReference type="GO" id="GO:0005876">
    <property type="term" value="C:spindle microtubule"/>
    <property type="evidence" value="ECO:0007669"/>
    <property type="project" value="TreeGrafter"/>
</dbReference>
<dbReference type="OrthoDB" id="46159at2759"/>
<dbReference type="GO" id="GO:0008017">
    <property type="term" value="F:microtubule binding"/>
    <property type="evidence" value="ECO:0007669"/>
    <property type="project" value="TreeGrafter"/>
</dbReference>
<dbReference type="InterPro" id="IPR016024">
    <property type="entry name" value="ARM-type_fold"/>
</dbReference>
<comment type="similarity">
    <text evidence="2">Belongs to the CLASP family.</text>
</comment>
<reference evidence="9 10" key="1">
    <citation type="journal article" date="2019" name="Nat. Ecol. Evol.">
        <title>Megaphylogeny resolves global patterns of mushroom evolution.</title>
        <authorList>
            <person name="Varga T."/>
            <person name="Krizsan K."/>
            <person name="Foldi C."/>
            <person name="Dima B."/>
            <person name="Sanchez-Garcia M."/>
            <person name="Sanchez-Ramirez S."/>
            <person name="Szollosi G.J."/>
            <person name="Szarkandi J.G."/>
            <person name="Papp V."/>
            <person name="Albert L."/>
            <person name="Andreopoulos W."/>
            <person name="Angelini C."/>
            <person name="Antonin V."/>
            <person name="Barry K.W."/>
            <person name="Bougher N.L."/>
            <person name="Buchanan P."/>
            <person name="Buyck B."/>
            <person name="Bense V."/>
            <person name="Catcheside P."/>
            <person name="Chovatia M."/>
            <person name="Cooper J."/>
            <person name="Damon W."/>
            <person name="Desjardin D."/>
            <person name="Finy P."/>
            <person name="Geml J."/>
            <person name="Haridas S."/>
            <person name="Hughes K."/>
            <person name="Justo A."/>
            <person name="Karasinski D."/>
            <person name="Kautmanova I."/>
            <person name="Kiss B."/>
            <person name="Kocsube S."/>
            <person name="Kotiranta H."/>
            <person name="LaButti K.M."/>
            <person name="Lechner B.E."/>
            <person name="Liimatainen K."/>
            <person name="Lipzen A."/>
            <person name="Lukacs Z."/>
            <person name="Mihaltcheva S."/>
            <person name="Morgado L.N."/>
            <person name="Niskanen T."/>
            <person name="Noordeloos M.E."/>
            <person name="Ohm R.A."/>
            <person name="Ortiz-Santana B."/>
            <person name="Ovrebo C."/>
            <person name="Racz N."/>
            <person name="Riley R."/>
            <person name="Savchenko A."/>
            <person name="Shiryaev A."/>
            <person name="Soop K."/>
            <person name="Spirin V."/>
            <person name="Szebenyi C."/>
            <person name="Tomsovsky M."/>
            <person name="Tulloss R.E."/>
            <person name="Uehling J."/>
            <person name="Grigoriev I.V."/>
            <person name="Vagvolgyi C."/>
            <person name="Papp T."/>
            <person name="Martin F.M."/>
            <person name="Miettinen O."/>
            <person name="Hibbett D.S."/>
            <person name="Nagy L.G."/>
        </authorList>
    </citation>
    <scope>NUCLEOTIDE SEQUENCE [LARGE SCALE GENOMIC DNA]</scope>
    <source>
        <strain evidence="9 10">OMC1185</strain>
    </source>
</reference>
<feature type="region of interest" description="Disordered" evidence="7">
    <location>
        <begin position="276"/>
        <end position="345"/>
    </location>
</feature>
<dbReference type="PANTHER" id="PTHR21567:SF9">
    <property type="entry name" value="CLIP-ASSOCIATING PROTEIN"/>
    <property type="match status" value="1"/>
</dbReference>
<feature type="compositionally biased region" description="Low complexity" evidence="7">
    <location>
        <begin position="821"/>
        <end position="833"/>
    </location>
</feature>
<evidence type="ECO:0000259" key="8">
    <source>
        <dbReference type="SMART" id="SM01349"/>
    </source>
</evidence>
<feature type="coiled-coil region" evidence="6">
    <location>
        <begin position="940"/>
        <end position="967"/>
    </location>
</feature>
<keyword evidence="4" id="KW-0493">Microtubule</keyword>
<evidence type="ECO:0000256" key="3">
    <source>
        <dbReference type="ARBA" id="ARBA00022618"/>
    </source>
</evidence>
<evidence type="ECO:0000256" key="2">
    <source>
        <dbReference type="ARBA" id="ARBA00009549"/>
    </source>
</evidence>
<feature type="domain" description="TOG" evidence="8">
    <location>
        <begin position="370"/>
        <end position="617"/>
    </location>
</feature>
<evidence type="ECO:0000256" key="6">
    <source>
        <dbReference type="SAM" id="Coils"/>
    </source>
</evidence>
<protein>
    <recommendedName>
        <fullName evidence="8">TOG domain-containing protein</fullName>
    </recommendedName>
</protein>
<dbReference type="EMBL" id="ML213504">
    <property type="protein sequence ID" value="TFK56070.1"/>
    <property type="molecule type" value="Genomic_DNA"/>
</dbReference>
<feature type="region of interest" description="Disordered" evidence="7">
    <location>
        <begin position="902"/>
        <end position="937"/>
    </location>
</feature>
<sequence length="1368" mass="146886">MDVDDSTLSRLVNQCKAGDVDAKIDAVTKLQAEFENGAEINDPDALITALKACLRISNQHLTTATLSALPPLLPILISRSVLSRQANAVSPATSTSSSASSVIDAYTLRQVLIAFLPSPGVIDRLGDSRERARDKARETLVILGGMAFRSGSASLAKSRDGKGSDTPLQIFERFLKDGGFGSKVWRVREQSILTLVHIRRSHHLFPLRAYITPLVAVLEDGDANVRECAKQSVVELFTGPGITDAARSDLKKELTKQNVRKQTADNILTKVLSGGAGMASGAQSETGSEDGDLRSTGPAGKTPYVPPSLALMNRSKSQPVSSSSTSRVVSQTSSGIPSRSQSRAAMVVSPPLPISTPGENSSAADVKPVYMASARDLENEFAGMEKPFDGKETEHNWILRDRAITRVRGMIKAEVYVQYSDTFFSHLKQFLNWSIKTLLSLRTTVALNTCSLYSELAFALGPALDSYSDILYINLLKMASLTKKIVAQGSQDTVTSLMEHTSAQPRLIIPLLWTTLQDKNVQARVYAIGHVKTYLEIHAARSKHAIEAIGGHDTLERCVKKGLIDQNPGVRTGSRACFWSFEAVWHDRGQAILAASDGTVRKALEKDCPNTQAAAAILPPKTPVAKKSSVAAAIAATRAKAKAVATAPPTLRHQATSTAHAVRATSPPANAHRPISPSSSYPVYTGRAASPLGTPSSPPRSRVISTATVRGMGRSVSQPSVPGSQHVRTASGPEGRAASPTSPTQIVDTFGRKRGSPLGSPTGSGRGLPELRKAMQTALPGSPESTTSTPGSGRGSLELRRAMQTALPSSPESTTGYSSHGTPLTTGRPTPGNTRAVLSSVVPAATGRQSLLMSRMNGTVDDDSLLLATKIPVPEDDEDDMAMDMDMDQTMNLMTFSAPYELYPPAPPSATDSAQRTPISPKSSENLLASPPNERTVEVEDAMRARAEQAESAAERLLELVDSEEEGAHPSPIPPSLLPGSAGTIKVKVKPGLAAALRKGPAPPVTPDNRSTRILKEAALFKDSPAPNGKSGSLMDVLKDGKHETGWWLKHMTLMDQATPLKGDNVPEKISELEGYISALQSGEWDVRTLQKLALLCTETPLADQAADGFMDPSSPFVDKTVAPGSSELWTQEKRFTRLFNALIEILNPEQSEDELEYGLIVLWEIIENQAPLLEGRESDVFSVMLGTRYCNKLHVLEATNTIRDALTTRVEPVYGLTTFHSNLKTFLAAPPPTSSTPETKSGIYAFALVAIGKFILRLPADIIEDELPRLKPTLMAASAPQLFALHDSSLIVRESAVACIVGAQLMLRDETHLFAILDGLADEKKNLLIYMFDKHGARGFNQGSSGSLEKEMRRLDTRTSTPVRKAS</sequence>
<evidence type="ECO:0000256" key="5">
    <source>
        <dbReference type="ARBA" id="ARBA00022776"/>
    </source>
</evidence>
<dbReference type="Proteomes" id="UP000305948">
    <property type="component" value="Unassembled WGS sequence"/>
</dbReference>
<evidence type="ECO:0000256" key="4">
    <source>
        <dbReference type="ARBA" id="ARBA00022701"/>
    </source>
</evidence>
<keyword evidence="5" id="KW-0131">Cell cycle</keyword>
<dbReference type="Pfam" id="PF12348">
    <property type="entry name" value="CLASP_N"/>
    <property type="match status" value="1"/>
</dbReference>
<dbReference type="InterPro" id="IPR034085">
    <property type="entry name" value="TOG"/>
</dbReference>
<evidence type="ECO:0000256" key="1">
    <source>
        <dbReference type="ARBA" id="ARBA00004186"/>
    </source>
</evidence>
<organism evidence="9 10">
    <name type="scientific">Heliocybe sulcata</name>
    <dbReference type="NCBI Taxonomy" id="5364"/>
    <lineage>
        <taxon>Eukaryota</taxon>
        <taxon>Fungi</taxon>
        <taxon>Dikarya</taxon>
        <taxon>Basidiomycota</taxon>
        <taxon>Agaricomycotina</taxon>
        <taxon>Agaricomycetes</taxon>
        <taxon>Gloeophyllales</taxon>
        <taxon>Gloeophyllaceae</taxon>
        <taxon>Heliocybe</taxon>
    </lineage>
</organism>
<dbReference type="GO" id="GO:0051301">
    <property type="term" value="P:cell division"/>
    <property type="evidence" value="ECO:0007669"/>
    <property type="project" value="UniProtKB-KW"/>
</dbReference>
<feature type="compositionally biased region" description="Polar residues" evidence="7">
    <location>
        <begin position="806"/>
        <end position="820"/>
    </location>
</feature>
<evidence type="ECO:0000313" key="9">
    <source>
        <dbReference type="EMBL" id="TFK56070.1"/>
    </source>
</evidence>
<dbReference type="InterPro" id="IPR024395">
    <property type="entry name" value="CLASP_N_dom"/>
</dbReference>
<gene>
    <name evidence="9" type="ORF">OE88DRAFT_1692958</name>
</gene>
<dbReference type="GO" id="GO:1990023">
    <property type="term" value="C:mitotic spindle midzone"/>
    <property type="evidence" value="ECO:0007669"/>
    <property type="project" value="TreeGrafter"/>
</dbReference>
<feature type="region of interest" description="Disordered" evidence="7">
    <location>
        <begin position="804"/>
        <end position="833"/>
    </location>
</feature>
<proteinExistence type="inferred from homology"/>
<feature type="compositionally biased region" description="Polar residues" evidence="7">
    <location>
        <begin position="1359"/>
        <end position="1368"/>
    </location>
</feature>
<evidence type="ECO:0000256" key="7">
    <source>
        <dbReference type="SAM" id="MobiDB-lite"/>
    </source>
</evidence>
<feature type="domain" description="TOG" evidence="8">
    <location>
        <begin position="19"/>
        <end position="263"/>
    </location>
</feature>
<dbReference type="GO" id="GO:0005815">
    <property type="term" value="C:microtubule organizing center"/>
    <property type="evidence" value="ECO:0007669"/>
    <property type="project" value="TreeGrafter"/>
</dbReference>
<dbReference type="GO" id="GO:0005881">
    <property type="term" value="C:cytoplasmic microtubule"/>
    <property type="evidence" value="ECO:0007669"/>
    <property type="project" value="TreeGrafter"/>
</dbReference>
<dbReference type="GO" id="GO:0090307">
    <property type="term" value="P:mitotic spindle assembly"/>
    <property type="evidence" value="ECO:0007669"/>
    <property type="project" value="TreeGrafter"/>
</dbReference>
<keyword evidence="10" id="KW-1185">Reference proteome</keyword>
<feature type="compositionally biased region" description="Low complexity" evidence="7">
    <location>
        <begin position="314"/>
        <end position="334"/>
    </location>
</feature>
<dbReference type="SUPFAM" id="SSF48371">
    <property type="entry name" value="ARM repeat"/>
    <property type="match status" value="1"/>
</dbReference>
<keyword evidence="5" id="KW-0498">Mitosis</keyword>